<feature type="transmembrane region" description="Helical" evidence="1">
    <location>
        <begin position="6"/>
        <end position="24"/>
    </location>
</feature>
<comment type="caution">
    <text evidence="2">The sequence shown here is derived from an EMBL/GenBank/DDBJ whole genome shotgun (WGS) entry which is preliminary data.</text>
</comment>
<proteinExistence type="predicted"/>
<evidence type="ECO:0000256" key="1">
    <source>
        <dbReference type="SAM" id="Phobius"/>
    </source>
</evidence>
<organism evidence="2">
    <name type="scientific">marine sediment metagenome</name>
    <dbReference type="NCBI Taxonomy" id="412755"/>
    <lineage>
        <taxon>unclassified sequences</taxon>
        <taxon>metagenomes</taxon>
        <taxon>ecological metagenomes</taxon>
    </lineage>
</organism>
<feature type="transmembrane region" description="Helical" evidence="1">
    <location>
        <begin position="51"/>
        <end position="70"/>
    </location>
</feature>
<sequence>MVSFGFCLMYISLYPLIDFLFIALSSESDEGLTPFHKFIGNKIIHLSKSKIISVIMAILLYLLFIIPPMLLSLTGLPFLVIWVSWLLGYPLMILTFYGSKGYVAGITN</sequence>
<accession>X1VTA8</accession>
<dbReference type="AlphaFoldDB" id="X1VTA8"/>
<feature type="transmembrane region" description="Helical" evidence="1">
    <location>
        <begin position="76"/>
        <end position="97"/>
    </location>
</feature>
<keyword evidence="1" id="KW-0812">Transmembrane</keyword>
<name>X1VTA8_9ZZZZ</name>
<keyword evidence="1" id="KW-0472">Membrane</keyword>
<evidence type="ECO:0000313" key="2">
    <source>
        <dbReference type="EMBL" id="GAJ20596.1"/>
    </source>
</evidence>
<feature type="non-terminal residue" evidence="2">
    <location>
        <position position="108"/>
    </location>
</feature>
<keyword evidence="1" id="KW-1133">Transmembrane helix</keyword>
<dbReference type="EMBL" id="BARW01038120">
    <property type="protein sequence ID" value="GAJ20596.1"/>
    <property type="molecule type" value="Genomic_DNA"/>
</dbReference>
<gene>
    <name evidence="2" type="ORF">S12H4_58619</name>
</gene>
<protein>
    <submittedName>
        <fullName evidence="2">Uncharacterized protein</fullName>
    </submittedName>
</protein>
<reference evidence="2" key="1">
    <citation type="journal article" date="2014" name="Front. Microbiol.">
        <title>High frequency of phylogenetically diverse reductive dehalogenase-homologous genes in deep subseafloor sedimentary metagenomes.</title>
        <authorList>
            <person name="Kawai M."/>
            <person name="Futagami T."/>
            <person name="Toyoda A."/>
            <person name="Takaki Y."/>
            <person name="Nishi S."/>
            <person name="Hori S."/>
            <person name="Arai W."/>
            <person name="Tsubouchi T."/>
            <person name="Morono Y."/>
            <person name="Uchiyama I."/>
            <person name="Ito T."/>
            <person name="Fujiyama A."/>
            <person name="Inagaki F."/>
            <person name="Takami H."/>
        </authorList>
    </citation>
    <scope>NUCLEOTIDE SEQUENCE</scope>
    <source>
        <strain evidence="2">Expedition CK06-06</strain>
    </source>
</reference>